<dbReference type="AlphaFoldDB" id="A0A6A7N1Z8"/>
<sequence>MKTSAMLKRTLPLAACGALLLLGGCATPGGGVSAVKPEQLSGALNRVSWGVNLTTYQQAEKLGYDAWLEQQLHPSPARLPAAAQAQIDAMTITRKPLMQLNQDLEQQRKDADKIANDDEKKAAQQAYQQELNRIAKEAATRSLLRDLYSPNQLQEQMTWFWMNHFNVHQGKSNLRILVGDYEDTAVRAHALGKFRDLLSATLRHPAMIRYLDNEQNAANRINENYARELMELHTLGVDGGYSQRDVQELARILTGVGVNLGTTAPGVKKELQAQYVRQGLFEFNPNRHDYGNKEFLGQTVKGRGLAEVDEALDRLSRHPATARFISRKLALYFVADEAPPALVERMSATFLSTDGDIAAVLRTMFTSAEFAQSLGQKFKDPAHYVVSAVRLAYDDKVVLNTGPMLYWLTRMAEPLYGRQTPDGYQLTQSGWASPGQMTTRFEIAKAIGSGNAGLFKTDGPQAQERAAFPQLANALYYQSLQKTIAPATRQVLDQATSPQEWNTFLLSSPELMHR</sequence>
<evidence type="ECO:0000313" key="3">
    <source>
        <dbReference type="Proteomes" id="UP000440498"/>
    </source>
</evidence>
<feature type="chain" id="PRO_5025582873" evidence="1">
    <location>
        <begin position="29"/>
        <end position="514"/>
    </location>
</feature>
<name>A0A6A7N1Z8_9BURK</name>
<comment type="caution">
    <text evidence="2">The sequence shown here is derived from an EMBL/GenBank/DDBJ whole genome shotgun (WGS) entry which is preliminary data.</text>
</comment>
<accession>A0A6A7N1Z8</accession>
<dbReference type="EMBL" id="WHUG01000004">
    <property type="protein sequence ID" value="MQA38858.1"/>
    <property type="molecule type" value="Genomic_DNA"/>
</dbReference>
<organism evidence="2 3">
    <name type="scientific">Rugamonas aquatica</name>
    <dbReference type="NCBI Taxonomy" id="2743357"/>
    <lineage>
        <taxon>Bacteria</taxon>
        <taxon>Pseudomonadati</taxon>
        <taxon>Pseudomonadota</taxon>
        <taxon>Betaproteobacteria</taxon>
        <taxon>Burkholderiales</taxon>
        <taxon>Oxalobacteraceae</taxon>
        <taxon>Telluria group</taxon>
        <taxon>Rugamonas</taxon>
    </lineage>
</organism>
<evidence type="ECO:0000313" key="2">
    <source>
        <dbReference type="EMBL" id="MQA38858.1"/>
    </source>
</evidence>
<proteinExistence type="predicted"/>
<dbReference type="Proteomes" id="UP000440498">
    <property type="component" value="Unassembled WGS sequence"/>
</dbReference>
<dbReference type="InterPro" id="IPR014917">
    <property type="entry name" value="DUF1800"/>
</dbReference>
<protein>
    <submittedName>
        <fullName evidence="2">DUF1800 family protein</fullName>
    </submittedName>
</protein>
<evidence type="ECO:0000256" key="1">
    <source>
        <dbReference type="SAM" id="SignalP"/>
    </source>
</evidence>
<gene>
    <name evidence="2" type="ORF">GEV02_11900</name>
</gene>
<dbReference type="Pfam" id="PF08811">
    <property type="entry name" value="DUF1800"/>
    <property type="match status" value="1"/>
</dbReference>
<keyword evidence="1" id="KW-0732">Signal</keyword>
<dbReference type="PROSITE" id="PS51257">
    <property type="entry name" value="PROKAR_LIPOPROTEIN"/>
    <property type="match status" value="1"/>
</dbReference>
<feature type="signal peptide" evidence="1">
    <location>
        <begin position="1"/>
        <end position="28"/>
    </location>
</feature>
<keyword evidence="3" id="KW-1185">Reference proteome</keyword>
<reference evidence="2 3" key="1">
    <citation type="submission" date="2019-10" db="EMBL/GenBank/DDBJ databases">
        <title>Two novel species isolated from a subtropical stream in China.</title>
        <authorList>
            <person name="Lu H."/>
        </authorList>
    </citation>
    <scope>NUCLEOTIDE SEQUENCE [LARGE SCALE GENOMIC DNA]</scope>
    <source>
        <strain evidence="2 3">FT29W</strain>
    </source>
</reference>